<proteinExistence type="inferred from homology"/>
<dbReference type="Proteomes" id="UP000229740">
    <property type="component" value="Unassembled WGS sequence"/>
</dbReference>
<dbReference type="EMBL" id="PDPS01000039">
    <property type="protein sequence ID" value="PID56013.1"/>
    <property type="molecule type" value="Genomic_DNA"/>
</dbReference>
<accession>A0A2G6E1N5</accession>
<protein>
    <submittedName>
        <fullName evidence="3">LPS biosynthesis protein WbpP</fullName>
    </submittedName>
</protein>
<feature type="domain" description="NAD-dependent epimerase/dehydratase" evidence="2">
    <location>
        <begin position="5"/>
        <end position="240"/>
    </location>
</feature>
<sequence>MAQYLVTGGGGFIGSNVVRALLARGDQVRVLENFLTGKRENLTDLLADIDLLEGDLRDLDTVEDAVRGVDYVLHIGALPSVPRSIADPLLSHAINITGTLHVLEASRRAGVQRVVFSSSSSVYGNTPILPKQEDMPVNPLSPYAGHKAAGEVYCRVYQQIYGLETVCLRYFNVFGPRQDPDSAYAAVIPNFIKTLEQGEQPVIHGDGLQSRDFTFIGNVVQANISAAVTPEAAGQVMNIACGDRMTIACLAQKIADLLGKELRPRYTASRAGDVKHSLADISRAQRLLDYRDLVDVDSGLEQTVAWFTGRQASTA</sequence>
<comment type="caution">
    <text evidence="3">The sequence shown here is derived from an EMBL/GenBank/DDBJ whole genome shotgun (WGS) entry which is preliminary data.</text>
</comment>
<dbReference type="SUPFAM" id="SSF51735">
    <property type="entry name" value="NAD(P)-binding Rossmann-fold domains"/>
    <property type="match status" value="1"/>
</dbReference>
<dbReference type="Gene3D" id="3.90.25.10">
    <property type="entry name" value="UDP-galactose 4-epimerase, domain 1"/>
    <property type="match status" value="1"/>
</dbReference>
<dbReference type="InterPro" id="IPR036291">
    <property type="entry name" value="NAD(P)-bd_dom_sf"/>
</dbReference>
<comment type="similarity">
    <text evidence="1">Belongs to the NAD(P)-dependent epimerase/dehydratase family.</text>
</comment>
<dbReference type="Gene3D" id="3.40.50.720">
    <property type="entry name" value="NAD(P)-binding Rossmann-like Domain"/>
    <property type="match status" value="1"/>
</dbReference>
<reference evidence="3 4" key="1">
    <citation type="submission" date="2017-10" db="EMBL/GenBank/DDBJ databases">
        <title>Novel microbial diversity and functional potential in the marine mammal oral microbiome.</title>
        <authorList>
            <person name="Dudek N.K."/>
            <person name="Sun C.L."/>
            <person name="Burstein D."/>
            <person name="Kantor R.S."/>
            <person name="Aliaga Goltsman D.S."/>
            <person name="Bik E.M."/>
            <person name="Thomas B.C."/>
            <person name="Banfield J.F."/>
            <person name="Relman D.A."/>
        </authorList>
    </citation>
    <scope>NUCLEOTIDE SEQUENCE [LARGE SCALE GENOMIC DNA]</scope>
    <source>
        <strain evidence="3">DOLZORAL124_49_17</strain>
    </source>
</reference>
<name>A0A2G6E1N5_9BACT</name>
<organism evidence="3 4">
    <name type="scientific">candidate division KSB3 bacterium</name>
    <dbReference type="NCBI Taxonomy" id="2044937"/>
    <lineage>
        <taxon>Bacteria</taxon>
        <taxon>candidate division KSB3</taxon>
    </lineage>
</organism>
<dbReference type="Pfam" id="PF01370">
    <property type="entry name" value="Epimerase"/>
    <property type="match status" value="1"/>
</dbReference>
<evidence type="ECO:0000259" key="2">
    <source>
        <dbReference type="Pfam" id="PF01370"/>
    </source>
</evidence>
<evidence type="ECO:0000256" key="1">
    <source>
        <dbReference type="ARBA" id="ARBA00007637"/>
    </source>
</evidence>
<dbReference type="PANTHER" id="PTHR43000">
    <property type="entry name" value="DTDP-D-GLUCOSE 4,6-DEHYDRATASE-RELATED"/>
    <property type="match status" value="1"/>
</dbReference>
<gene>
    <name evidence="3" type="ORF">CSB45_12990</name>
</gene>
<evidence type="ECO:0000313" key="3">
    <source>
        <dbReference type="EMBL" id="PID56013.1"/>
    </source>
</evidence>
<dbReference type="InterPro" id="IPR001509">
    <property type="entry name" value="Epimerase_deHydtase"/>
</dbReference>
<evidence type="ECO:0000313" key="4">
    <source>
        <dbReference type="Proteomes" id="UP000229740"/>
    </source>
</evidence>
<dbReference type="CDD" id="cd05256">
    <property type="entry name" value="UDP_AE_SDR_e"/>
    <property type="match status" value="1"/>
</dbReference>
<dbReference type="AlphaFoldDB" id="A0A2G6E1N5"/>